<sequence>MKKTPSLVLVCGAACLWGLSTQMAGAVEDTAFRFDTTSNLYEVCSVPAEAAEYVVANQACRAFIEASVQYHDAIADRKRMKRLICYPKTATIADGKQAFLTWASAHSGDKRLMAEQPVVGLVRALAAKYPCAN</sequence>
<gene>
    <name evidence="3" type="ORF">G3446_10435</name>
</gene>
<dbReference type="RefSeq" id="WP_164452773.1">
    <property type="nucleotide sequence ID" value="NZ_JAAIJQ010000025.1"/>
</dbReference>
<proteinExistence type="predicted"/>
<evidence type="ECO:0000313" key="3">
    <source>
        <dbReference type="EMBL" id="NEV62301.1"/>
    </source>
</evidence>
<keyword evidence="4" id="KW-1185">Reference proteome</keyword>
<dbReference type="Pfam" id="PF18602">
    <property type="entry name" value="Rap1a"/>
    <property type="match status" value="1"/>
</dbReference>
<comment type="caution">
    <text evidence="3">The sequence shown here is derived from an EMBL/GenBank/DDBJ whole genome shotgun (WGS) entry which is preliminary data.</text>
</comment>
<protein>
    <recommendedName>
        <fullName evidence="2">Rap1a immunity protein domain-containing protein</fullName>
    </recommendedName>
</protein>
<evidence type="ECO:0000313" key="4">
    <source>
        <dbReference type="Proteomes" id="UP000483379"/>
    </source>
</evidence>
<keyword evidence="1" id="KW-0732">Signal</keyword>
<reference evidence="3 4" key="1">
    <citation type="submission" date="2020-02" db="EMBL/GenBank/DDBJ databases">
        <title>Genome sequences of Thiorhodococcus mannitoliphagus and Thiorhodococcus minor, purple sulfur photosynthetic bacteria in the gammaproteobacterial family, Chromatiaceae.</title>
        <authorList>
            <person name="Aviles F.A."/>
            <person name="Meyer T.E."/>
            <person name="Kyndt J.A."/>
        </authorList>
    </citation>
    <scope>NUCLEOTIDE SEQUENCE [LARGE SCALE GENOMIC DNA]</scope>
    <source>
        <strain evidence="3 4">DSM 11518</strain>
    </source>
</reference>
<dbReference type="Proteomes" id="UP000483379">
    <property type="component" value="Unassembled WGS sequence"/>
</dbReference>
<evidence type="ECO:0000259" key="2">
    <source>
        <dbReference type="Pfam" id="PF18602"/>
    </source>
</evidence>
<dbReference type="EMBL" id="JAAIJQ010000025">
    <property type="protein sequence ID" value="NEV62301.1"/>
    <property type="molecule type" value="Genomic_DNA"/>
</dbReference>
<evidence type="ECO:0000256" key="1">
    <source>
        <dbReference type="SAM" id="SignalP"/>
    </source>
</evidence>
<feature type="domain" description="Rap1a immunity protein" evidence="2">
    <location>
        <begin position="36"/>
        <end position="131"/>
    </location>
</feature>
<accession>A0A6M0JZ26</accession>
<organism evidence="3 4">
    <name type="scientific">Thiorhodococcus minor</name>
    <dbReference type="NCBI Taxonomy" id="57489"/>
    <lineage>
        <taxon>Bacteria</taxon>
        <taxon>Pseudomonadati</taxon>
        <taxon>Pseudomonadota</taxon>
        <taxon>Gammaproteobacteria</taxon>
        <taxon>Chromatiales</taxon>
        <taxon>Chromatiaceae</taxon>
        <taxon>Thiorhodococcus</taxon>
    </lineage>
</organism>
<dbReference type="AlphaFoldDB" id="A0A6M0JZ26"/>
<feature type="chain" id="PRO_5026655216" description="Rap1a immunity protein domain-containing protein" evidence="1">
    <location>
        <begin position="27"/>
        <end position="133"/>
    </location>
</feature>
<name>A0A6M0JZ26_9GAMM</name>
<dbReference type="InterPro" id="IPR041238">
    <property type="entry name" value="Rap1a"/>
</dbReference>
<feature type="signal peptide" evidence="1">
    <location>
        <begin position="1"/>
        <end position="26"/>
    </location>
</feature>